<dbReference type="GO" id="GO:0004812">
    <property type="term" value="F:aminoacyl-tRNA ligase activity"/>
    <property type="evidence" value="ECO:0007669"/>
    <property type="project" value="InterPro"/>
</dbReference>
<dbReference type="InterPro" id="IPR004115">
    <property type="entry name" value="GAD-like_sf"/>
</dbReference>
<reference evidence="6" key="2">
    <citation type="journal article" date="2017" name="J. Anim. Genet.">
        <title>Multiple reference genome sequences of hot pepper reveal the massive evolution of plant disease resistance genes by retroduplication.</title>
        <authorList>
            <person name="Kim S."/>
            <person name="Park J."/>
            <person name="Yeom S.-I."/>
            <person name="Kim Y.-M."/>
            <person name="Seo E."/>
            <person name="Kim K.-T."/>
            <person name="Kim M.-S."/>
            <person name="Lee J.M."/>
            <person name="Cheong K."/>
            <person name="Shin H.-S."/>
            <person name="Kim S.-B."/>
            <person name="Han K."/>
            <person name="Lee J."/>
            <person name="Park M."/>
            <person name="Lee H.-A."/>
            <person name="Lee H.-Y."/>
            <person name="Lee Y."/>
            <person name="Oh S."/>
            <person name="Lee J.H."/>
            <person name="Choi E."/>
            <person name="Choi E."/>
            <person name="Lee S.E."/>
            <person name="Jeon J."/>
            <person name="Kim H."/>
            <person name="Choi G."/>
            <person name="Song H."/>
            <person name="Lee J."/>
            <person name="Lee S.-C."/>
            <person name="Kwon J.-K."/>
            <person name="Lee H.-Y."/>
            <person name="Koo N."/>
            <person name="Hong Y."/>
            <person name="Kim R.W."/>
            <person name="Kang W.-H."/>
            <person name="Huh J.H."/>
            <person name="Kang B.-C."/>
            <person name="Yang T.-J."/>
            <person name="Lee Y.-H."/>
            <person name="Bennetzen J.L."/>
            <person name="Choi D."/>
        </authorList>
    </citation>
    <scope>NUCLEOTIDE SEQUENCE [LARGE SCALE GENOMIC DNA]</scope>
    <source>
        <strain evidence="6">cv. PBC81</strain>
    </source>
</reference>
<dbReference type="STRING" id="33114.A0A2G2XCP5"/>
<evidence type="ECO:0000256" key="2">
    <source>
        <dbReference type="ARBA" id="ARBA00022741"/>
    </source>
</evidence>
<accession>A0A2G2XCP5</accession>
<dbReference type="GO" id="GO:0006412">
    <property type="term" value="P:translation"/>
    <property type="evidence" value="ECO:0007669"/>
    <property type="project" value="UniProtKB-KW"/>
</dbReference>
<dbReference type="OrthoDB" id="1301483at2759"/>
<dbReference type="SUPFAM" id="SSF55261">
    <property type="entry name" value="GAD domain-like"/>
    <property type="match status" value="1"/>
</dbReference>
<comment type="caution">
    <text evidence="5">The sequence shown here is derived from an EMBL/GenBank/DDBJ whole genome shotgun (WGS) entry which is preliminary data.</text>
</comment>
<keyword evidence="4" id="KW-0648">Protein biosynthesis</keyword>
<keyword evidence="6" id="KW-1185">Reference proteome</keyword>
<evidence type="ECO:0000256" key="4">
    <source>
        <dbReference type="ARBA" id="ARBA00022917"/>
    </source>
</evidence>
<protein>
    <submittedName>
        <fullName evidence="5">Aspartate--tRNA(Asp/Asn) ligase</fullName>
    </submittedName>
</protein>
<dbReference type="Proteomes" id="UP000224567">
    <property type="component" value="Unassembled WGS sequence"/>
</dbReference>
<keyword evidence="1 5" id="KW-0436">Ligase</keyword>
<evidence type="ECO:0000256" key="3">
    <source>
        <dbReference type="ARBA" id="ARBA00022840"/>
    </source>
</evidence>
<organism evidence="5 6">
    <name type="scientific">Capsicum baccatum</name>
    <name type="common">Peruvian pepper</name>
    <dbReference type="NCBI Taxonomy" id="33114"/>
    <lineage>
        <taxon>Eukaryota</taxon>
        <taxon>Viridiplantae</taxon>
        <taxon>Streptophyta</taxon>
        <taxon>Embryophyta</taxon>
        <taxon>Tracheophyta</taxon>
        <taxon>Spermatophyta</taxon>
        <taxon>Magnoliopsida</taxon>
        <taxon>eudicotyledons</taxon>
        <taxon>Gunneridae</taxon>
        <taxon>Pentapetalae</taxon>
        <taxon>asterids</taxon>
        <taxon>lamiids</taxon>
        <taxon>Solanales</taxon>
        <taxon>Solanaceae</taxon>
        <taxon>Solanoideae</taxon>
        <taxon>Capsiceae</taxon>
        <taxon>Capsicum</taxon>
    </lineage>
</organism>
<dbReference type="GO" id="GO:0005737">
    <property type="term" value="C:cytoplasm"/>
    <property type="evidence" value="ECO:0007669"/>
    <property type="project" value="InterPro"/>
</dbReference>
<dbReference type="GO" id="GO:0005524">
    <property type="term" value="F:ATP binding"/>
    <property type="evidence" value="ECO:0007669"/>
    <property type="project" value="UniProtKB-KW"/>
</dbReference>
<dbReference type="Gene3D" id="3.30.930.10">
    <property type="entry name" value="Bira Bifunctional Protein, Domain 2"/>
    <property type="match status" value="1"/>
</dbReference>
<dbReference type="AlphaFoldDB" id="A0A2G2XCP5"/>
<sequence>MAKKEKLLNQFSAVPDDLILFAVGHHAEVNKTLDRLRIYVAHELGLIDNSRHSILWVNDFSMFEWNDSEQRLEVSLQQKMKGDELNNNNNPLPPHQVEEQFDEVAPRHDRVFRDYARPDHFEEESSVRRPPVAANNFEIRTGLVQII</sequence>
<evidence type="ECO:0000313" key="6">
    <source>
        <dbReference type="Proteomes" id="UP000224567"/>
    </source>
</evidence>
<proteinExistence type="predicted"/>
<reference evidence="5 6" key="1">
    <citation type="journal article" date="2017" name="Genome Biol.">
        <title>New reference genome sequences of hot pepper reveal the massive evolution of plant disease-resistance genes by retroduplication.</title>
        <authorList>
            <person name="Kim S."/>
            <person name="Park J."/>
            <person name="Yeom S.I."/>
            <person name="Kim Y.M."/>
            <person name="Seo E."/>
            <person name="Kim K.T."/>
            <person name="Kim M.S."/>
            <person name="Lee J.M."/>
            <person name="Cheong K."/>
            <person name="Shin H.S."/>
            <person name="Kim S.B."/>
            <person name="Han K."/>
            <person name="Lee J."/>
            <person name="Park M."/>
            <person name="Lee H.A."/>
            <person name="Lee H.Y."/>
            <person name="Lee Y."/>
            <person name="Oh S."/>
            <person name="Lee J.H."/>
            <person name="Choi E."/>
            <person name="Choi E."/>
            <person name="Lee S.E."/>
            <person name="Jeon J."/>
            <person name="Kim H."/>
            <person name="Choi G."/>
            <person name="Song H."/>
            <person name="Lee J."/>
            <person name="Lee S.C."/>
            <person name="Kwon J.K."/>
            <person name="Lee H.Y."/>
            <person name="Koo N."/>
            <person name="Hong Y."/>
            <person name="Kim R.W."/>
            <person name="Kang W.H."/>
            <person name="Huh J.H."/>
            <person name="Kang B.C."/>
            <person name="Yang T.J."/>
            <person name="Lee Y.H."/>
            <person name="Bennetzen J.L."/>
            <person name="Choi D."/>
        </authorList>
    </citation>
    <scope>NUCLEOTIDE SEQUENCE [LARGE SCALE GENOMIC DNA]</scope>
    <source>
        <strain evidence="6">cv. PBC81</strain>
    </source>
</reference>
<gene>
    <name evidence="5" type="ORF">CQW23_03743</name>
</gene>
<keyword evidence="3" id="KW-0067">ATP-binding</keyword>
<dbReference type="EMBL" id="MLFT02000002">
    <property type="protein sequence ID" value="PHT55257.1"/>
    <property type="molecule type" value="Genomic_DNA"/>
</dbReference>
<dbReference type="InterPro" id="IPR045864">
    <property type="entry name" value="aa-tRNA-synth_II/BPL/LPL"/>
</dbReference>
<evidence type="ECO:0000256" key="1">
    <source>
        <dbReference type="ARBA" id="ARBA00022598"/>
    </source>
</evidence>
<keyword evidence="2" id="KW-0547">Nucleotide-binding</keyword>
<dbReference type="Gene3D" id="3.30.1360.30">
    <property type="entry name" value="GAD-like domain"/>
    <property type="match status" value="1"/>
</dbReference>
<name>A0A2G2XCP5_CAPBA</name>
<evidence type="ECO:0000313" key="5">
    <source>
        <dbReference type="EMBL" id="PHT55257.1"/>
    </source>
</evidence>